<keyword evidence="7" id="KW-0032">Aminotransferase</keyword>
<keyword evidence="3" id="KW-0805">Transcription regulation</keyword>
<dbReference type="RefSeq" id="WP_091830918.1">
    <property type="nucleotide sequence ID" value="NZ_FOAN01000002.1"/>
</dbReference>
<keyword evidence="8" id="KW-1185">Reference proteome</keyword>
<dbReference type="CDD" id="cd00609">
    <property type="entry name" value="AAT_like"/>
    <property type="match status" value="1"/>
</dbReference>
<dbReference type="InterPro" id="IPR051446">
    <property type="entry name" value="HTH_trans_reg/aminotransferase"/>
</dbReference>
<protein>
    <submittedName>
        <fullName evidence="7">DNA-binding transcriptional regulator, MocR family, contains an aminotransferase domain</fullName>
    </submittedName>
</protein>
<dbReference type="GO" id="GO:0003677">
    <property type="term" value="F:DNA binding"/>
    <property type="evidence" value="ECO:0007669"/>
    <property type="project" value="UniProtKB-KW"/>
</dbReference>
<dbReference type="SUPFAM" id="SSF46785">
    <property type="entry name" value="Winged helix' DNA-binding domain"/>
    <property type="match status" value="1"/>
</dbReference>
<dbReference type="SUPFAM" id="SSF53383">
    <property type="entry name" value="PLP-dependent transferases"/>
    <property type="match status" value="1"/>
</dbReference>
<evidence type="ECO:0000313" key="8">
    <source>
        <dbReference type="Proteomes" id="UP000199664"/>
    </source>
</evidence>
<dbReference type="SMART" id="SM00345">
    <property type="entry name" value="HTH_GNTR"/>
    <property type="match status" value="1"/>
</dbReference>
<dbReference type="CDD" id="cd07377">
    <property type="entry name" value="WHTH_GntR"/>
    <property type="match status" value="1"/>
</dbReference>
<dbReference type="Gene3D" id="1.10.10.10">
    <property type="entry name" value="Winged helix-like DNA-binding domain superfamily/Winged helix DNA-binding domain"/>
    <property type="match status" value="1"/>
</dbReference>
<dbReference type="STRING" id="1036779.SAMN04515666_102141"/>
<dbReference type="InterPro" id="IPR015421">
    <property type="entry name" value="PyrdxlP-dep_Trfase_major"/>
</dbReference>
<dbReference type="PANTHER" id="PTHR46577:SF1">
    <property type="entry name" value="HTH-TYPE TRANSCRIPTIONAL REGULATORY PROTEIN GABR"/>
    <property type="match status" value="1"/>
</dbReference>
<reference evidence="8" key="1">
    <citation type="submission" date="2016-10" db="EMBL/GenBank/DDBJ databases">
        <authorList>
            <person name="Varghese N."/>
            <person name="Submissions S."/>
        </authorList>
    </citation>
    <scope>NUCLEOTIDE SEQUENCE [LARGE SCALE GENOMIC DNA]</scope>
    <source>
        <strain evidence="8">LMG 26383,CCUG 61248,R- 45681</strain>
    </source>
</reference>
<keyword evidence="4 7" id="KW-0238">DNA-binding</keyword>
<dbReference type="Pfam" id="PF00155">
    <property type="entry name" value="Aminotran_1_2"/>
    <property type="match status" value="1"/>
</dbReference>
<dbReference type="InterPro" id="IPR036390">
    <property type="entry name" value="WH_DNA-bd_sf"/>
</dbReference>
<keyword evidence="7" id="KW-0808">Transferase</keyword>
<dbReference type="Gene3D" id="3.40.640.10">
    <property type="entry name" value="Type I PLP-dependent aspartate aminotransferase-like (Major domain)"/>
    <property type="match status" value="1"/>
</dbReference>
<name>A0A1H7KB71_9HYPH</name>
<evidence type="ECO:0000256" key="3">
    <source>
        <dbReference type="ARBA" id="ARBA00023015"/>
    </source>
</evidence>
<dbReference type="OrthoDB" id="9804020at2"/>
<proteinExistence type="inferred from homology"/>
<feature type="domain" description="HTH gntR-type" evidence="6">
    <location>
        <begin position="16"/>
        <end position="84"/>
    </location>
</feature>
<comment type="similarity">
    <text evidence="1">In the C-terminal section; belongs to the class-I pyridoxal-phosphate-dependent aminotransferase family.</text>
</comment>
<organism evidence="7 8">
    <name type="scientific">Bosea lupini</name>
    <dbReference type="NCBI Taxonomy" id="1036779"/>
    <lineage>
        <taxon>Bacteria</taxon>
        <taxon>Pseudomonadati</taxon>
        <taxon>Pseudomonadota</taxon>
        <taxon>Alphaproteobacteria</taxon>
        <taxon>Hyphomicrobiales</taxon>
        <taxon>Boseaceae</taxon>
        <taxon>Bosea</taxon>
    </lineage>
</organism>
<dbReference type="EMBL" id="FOAN01000002">
    <property type="protein sequence ID" value="SEK83794.1"/>
    <property type="molecule type" value="Genomic_DNA"/>
</dbReference>
<dbReference type="InterPro" id="IPR036388">
    <property type="entry name" value="WH-like_DNA-bd_sf"/>
</dbReference>
<sequence>MNDEPDASWLASRLTQRTARGLALDLSQIIRSGLLPVGTKLPTVRDLAFRLGVSPGTVSEAWSELKRQKIVSGRGRGGAWVSGDNATPRPTRMASVANFGPGALDLSLAVPDARLMPPLAEALAQAASAENLNSYERTPILPALRDAVAPHWPYAPAAFLATNGGYNAVYSVLHATVLPGSCIAIEDPTAMRLLDIIEDLGAEILAVGRDAEGPLPSELAAALERRPSAFIFQPRTHSVTGQNVSPARLAELGRVLAGSDTLVIEDDGIGDVSIHPPISLGRTMPERVVHIRSFSKSLGPDLRIAVLSAPAMVIRQIQSYRSFSSGWTSRLLQAATAWLLTDAETGQRVAQARAIYAERRQALVACLATRGLAMPESDGLCIWVPVENEQFALVTLAAHGIAVLPGSKCAARPTEHVRVATAILTQDYDRVAEALIKAAQRGDQG</sequence>
<dbReference type="InterPro" id="IPR015424">
    <property type="entry name" value="PyrdxlP-dep_Trfase"/>
</dbReference>
<dbReference type="Pfam" id="PF00392">
    <property type="entry name" value="GntR"/>
    <property type="match status" value="1"/>
</dbReference>
<evidence type="ECO:0000313" key="7">
    <source>
        <dbReference type="EMBL" id="SEK83794.1"/>
    </source>
</evidence>
<keyword evidence="5" id="KW-0804">Transcription</keyword>
<dbReference type="PROSITE" id="PS50949">
    <property type="entry name" value="HTH_GNTR"/>
    <property type="match status" value="1"/>
</dbReference>
<keyword evidence="2" id="KW-0663">Pyridoxal phosphate</keyword>
<evidence type="ECO:0000256" key="1">
    <source>
        <dbReference type="ARBA" id="ARBA00005384"/>
    </source>
</evidence>
<dbReference type="PANTHER" id="PTHR46577">
    <property type="entry name" value="HTH-TYPE TRANSCRIPTIONAL REGULATORY PROTEIN GABR"/>
    <property type="match status" value="1"/>
</dbReference>
<evidence type="ECO:0000256" key="4">
    <source>
        <dbReference type="ARBA" id="ARBA00023125"/>
    </source>
</evidence>
<dbReference type="GO" id="GO:0003700">
    <property type="term" value="F:DNA-binding transcription factor activity"/>
    <property type="evidence" value="ECO:0007669"/>
    <property type="project" value="InterPro"/>
</dbReference>
<dbReference type="InterPro" id="IPR004839">
    <property type="entry name" value="Aminotransferase_I/II_large"/>
</dbReference>
<dbReference type="Proteomes" id="UP000199664">
    <property type="component" value="Unassembled WGS sequence"/>
</dbReference>
<gene>
    <name evidence="7" type="ORF">SAMN04515666_102141</name>
</gene>
<dbReference type="AlphaFoldDB" id="A0A1H7KB71"/>
<dbReference type="InterPro" id="IPR000524">
    <property type="entry name" value="Tscrpt_reg_HTH_GntR"/>
</dbReference>
<dbReference type="GO" id="GO:0030170">
    <property type="term" value="F:pyridoxal phosphate binding"/>
    <property type="evidence" value="ECO:0007669"/>
    <property type="project" value="InterPro"/>
</dbReference>
<accession>A0A1H7KB71</accession>
<evidence type="ECO:0000256" key="2">
    <source>
        <dbReference type="ARBA" id="ARBA00022898"/>
    </source>
</evidence>
<dbReference type="GO" id="GO:0008483">
    <property type="term" value="F:transaminase activity"/>
    <property type="evidence" value="ECO:0007669"/>
    <property type="project" value="UniProtKB-KW"/>
</dbReference>
<evidence type="ECO:0000256" key="5">
    <source>
        <dbReference type="ARBA" id="ARBA00023163"/>
    </source>
</evidence>
<evidence type="ECO:0000259" key="6">
    <source>
        <dbReference type="PROSITE" id="PS50949"/>
    </source>
</evidence>